<dbReference type="InterPro" id="IPR009081">
    <property type="entry name" value="PP-bd_ACP"/>
</dbReference>
<reference evidence="2 3" key="1">
    <citation type="submission" date="2024-09" db="EMBL/GenBank/DDBJ databases">
        <title>Paenibacillus zeirhizospherea sp. nov., isolated from surface of the maize (Zea mays) roots in a horticulture field, Hungary.</title>
        <authorList>
            <person name="Marton D."/>
            <person name="Farkas M."/>
            <person name="Bedics A."/>
            <person name="Toth E."/>
            <person name="Tancsics A."/>
            <person name="Boka K."/>
            <person name="Marati G."/>
            <person name="Kriszt B."/>
            <person name="Cserhati M."/>
        </authorList>
    </citation>
    <scope>NUCLEOTIDE SEQUENCE [LARGE SCALE GENOMIC DNA]</scope>
    <source>
        <strain evidence="2 3">JCM 18446</strain>
    </source>
</reference>
<feature type="domain" description="Carrier" evidence="1">
    <location>
        <begin position="4"/>
        <end position="28"/>
    </location>
</feature>
<organism evidence="2 3">
    <name type="scientific">Paenibacillus medicaginis</name>
    <dbReference type="NCBI Taxonomy" id="1470560"/>
    <lineage>
        <taxon>Bacteria</taxon>
        <taxon>Bacillati</taxon>
        <taxon>Bacillota</taxon>
        <taxon>Bacilli</taxon>
        <taxon>Bacillales</taxon>
        <taxon>Paenibacillaceae</taxon>
        <taxon>Paenibacillus</taxon>
    </lineage>
</organism>
<evidence type="ECO:0000259" key="1">
    <source>
        <dbReference type="Pfam" id="PF00550"/>
    </source>
</evidence>
<dbReference type="Proteomes" id="UP001580430">
    <property type="component" value="Unassembled WGS sequence"/>
</dbReference>
<evidence type="ECO:0000313" key="3">
    <source>
        <dbReference type="Proteomes" id="UP001580430"/>
    </source>
</evidence>
<proteinExistence type="predicted"/>
<dbReference type="RefSeq" id="WP_375519556.1">
    <property type="nucleotide sequence ID" value="NZ_JBHIRY010000006.1"/>
</dbReference>
<name>A0ABV5BYN6_9BACL</name>
<dbReference type="Gene3D" id="1.10.1200.10">
    <property type="entry name" value="ACP-like"/>
    <property type="match status" value="1"/>
</dbReference>
<dbReference type="EMBL" id="JBHIRY010000006">
    <property type="protein sequence ID" value="MFB5760384.1"/>
    <property type="molecule type" value="Genomic_DNA"/>
</dbReference>
<keyword evidence="3" id="KW-1185">Reference proteome</keyword>
<gene>
    <name evidence="2" type="ORF">ACE5LO_08255</name>
</gene>
<comment type="caution">
    <text evidence="2">The sequence shown here is derived from an EMBL/GenBank/DDBJ whole genome shotgun (WGS) entry which is preliminary data.</text>
</comment>
<evidence type="ECO:0000313" key="2">
    <source>
        <dbReference type="EMBL" id="MFB5760384.1"/>
    </source>
</evidence>
<sequence length="37" mass="4077">MNTGITSIEFIRLMVAVEEAFGIELPDEAGPMPNFHV</sequence>
<dbReference type="Pfam" id="PF00550">
    <property type="entry name" value="PP-binding"/>
    <property type="match status" value="1"/>
</dbReference>
<protein>
    <submittedName>
        <fullName evidence="2">Phosphopantetheine-binding protein</fullName>
    </submittedName>
</protein>
<dbReference type="InterPro" id="IPR036736">
    <property type="entry name" value="ACP-like_sf"/>
</dbReference>
<accession>A0ABV5BYN6</accession>
<dbReference type="SUPFAM" id="SSF47336">
    <property type="entry name" value="ACP-like"/>
    <property type="match status" value="1"/>
</dbReference>